<keyword evidence="1" id="KW-1133">Transmembrane helix</keyword>
<organism evidence="2 3">
    <name type="scientific">Thalassiosira pseudonana</name>
    <name type="common">Marine diatom</name>
    <name type="synonym">Cyclotella nana</name>
    <dbReference type="NCBI Taxonomy" id="35128"/>
    <lineage>
        <taxon>Eukaryota</taxon>
        <taxon>Sar</taxon>
        <taxon>Stramenopiles</taxon>
        <taxon>Ochrophyta</taxon>
        <taxon>Bacillariophyta</taxon>
        <taxon>Coscinodiscophyceae</taxon>
        <taxon>Thalassiosirophycidae</taxon>
        <taxon>Thalassiosirales</taxon>
        <taxon>Thalassiosiraceae</taxon>
        <taxon>Thalassiosira</taxon>
    </lineage>
</organism>
<sequence>MGIWNILAKTGCVLTILWSIKSLIAYRFWSLDQVMDDVASSPLPLNKNGLDFWQNDLSVNAYYDVGSVKKQARIRFHTFITAVIAVGLCIQFIKRIRQNNISIHRWVGRASIASSLLAYPHFAKLLGGFDQQVARYTEYPVLALIPYFGIKGWRQIRNKKVAEHRSSMIMFSACFYYFGVSRLVLMVMNPLHSGVLAKYTGLGDWREWEREDAKDALTIAIVLAFPLTFGVATYNAYILPSIEATSTKGQGITKMTVPVVAKSA</sequence>
<dbReference type="InParanoid" id="B8C605"/>
<dbReference type="OMA" id="NISIHRW"/>
<dbReference type="KEGG" id="tps:THAPSDRAFT_6252"/>
<dbReference type="EMBL" id="CM000643">
    <property type="protein sequence ID" value="EED91208.1"/>
    <property type="molecule type" value="Genomic_DNA"/>
</dbReference>
<reference evidence="2 3" key="2">
    <citation type="journal article" date="2008" name="Nature">
        <title>The Phaeodactylum genome reveals the evolutionary history of diatom genomes.</title>
        <authorList>
            <person name="Bowler C."/>
            <person name="Allen A.E."/>
            <person name="Badger J.H."/>
            <person name="Grimwood J."/>
            <person name="Jabbari K."/>
            <person name="Kuo A."/>
            <person name="Maheswari U."/>
            <person name="Martens C."/>
            <person name="Maumus F."/>
            <person name="Otillar R.P."/>
            <person name="Rayko E."/>
            <person name="Salamov A."/>
            <person name="Vandepoele K."/>
            <person name="Beszteri B."/>
            <person name="Gruber A."/>
            <person name="Heijde M."/>
            <person name="Katinka M."/>
            <person name="Mock T."/>
            <person name="Valentin K."/>
            <person name="Verret F."/>
            <person name="Berges J.A."/>
            <person name="Brownlee C."/>
            <person name="Cadoret J.P."/>
            <person name="Chiovitti A."/>
            <person name="Choi C.J."/>
            <person name="Coesel S."/>
            <person name="De Martino A."/>
            <person name="Detter J.C."/>
            <person name="Durkin C."/>
            <person name="Falciatore A."/>
            <person name="Fournet J."/>
            <person name="Haruta M."/>
            <person name="Huysman M.J."/>
            <person name="Jenkins B.D."/>
            <person name="Jiroutova K."/>
            <person name="Jorgensen R.E."/>
            <person name="Joubert Y."/>
            <person name="Kaplan A."/>
            <person name="Kroger N."/>
            <person name="Kroth P.G."/>
            <person name="La Roche J."/>
            <person name="Lindquist E."/>
            <person name="Lommer M."/>
            <person name="Martin-Jezequel V."/>
            <person name="Lopez P.J."/>
            <person name="Lucas S."/>
            <person name="Mangogna M."/>
            <person name="McGinnis K."/>
            <person name="Medlin L.K."/>
            <person name="Montsant A."/>
            <person name="Oudot-Le Secq M.P."/>
            <person name="Napoli C."/>
            <person name="Obornik M."/>
            <person name="Parker M.S."/>
            <person name="Petit J.L."/>
            <person name="Porcel B.M."/>
            <person name="Poulsen N."/>
            <person name="Robison M."/>
            <person name="Rychlewski L."/>
            <person name="Rynearson T.A."/>
            <person name="Schmutz J."/>
            <person name="Shapiro H."/>
            <person name="Siaut M."/>
            <person name="Stanley M."/>
            <person name="Sussman M.R."/>
            <person name="Taylor A.R."/>
            <person name="Vardi A."/>
            <person name="von Dassow P."/>
            <person name="Vyverman W."/>
            <person name="Willis A."/>
            <person name="Wyrwicz L.S."/>
            <person name="Rokhsar D.S."/>
            <person name="Weissenbach J."/>
            <person name="Armbrust E.V."/>
            <person name="Green B.R."/>
            <person name="Van de Peer Y."/>
            <person name="Grigoriev I.V."/>
        </authorList>
    </citation>
    <scope>NUCLEOTIDE SEQUENCE [LARGE SCALE GENOMIC DNA]</scope>
    <source>
        <strain evidence="2 3">CCMP1335</strain>
    </source>
</reference>
<feature type="transmembrane region" description="Helical" evidence="1">
    <location>
        <begin position="12"/>
        <end position="29"/>
    </location>
</feature>
<feature type="transmembrane region" description="Helical" evidence="1">
    <location>
        <begin position="216"/>
        <end position="238"/>
    </location>
</feature>
<keyword evidence="1" id="KW-0472">Membrane</keyword>
<name>B8C605_THAPS</name>
<accession>B8C605</accession>
<dbReference type="AlphaFoldDB" id="B8C605"/>
<dbReference type="GeneID" id="7442372"/>
<proteinExistence type="predicted"/>
<gene>
    <name evidence="2" type="ORF">THAPSDRAFT_6252</name>
</gene>
<protein>
    <recommendedName>
        <fullName evidence="4">DUF2306 domain-containing protein</fullName>
    </recommendedName>
</protein>
<reference evidence="2 3" key="1">
    <citation type="journal article" date="2004" name="Science">
        <title>The genome of the diatom Thalassiosira pseudonana: ecology, evolution, and metabolism.</title>
        <authorList>
            <person name="Armbrust E.V."/>
            <person name="Berges J.A."/>
            <person name="Bowler C."/>
            <person name="Green B.R."/>
            <person name="Martinez D."/>
            <person name="Putnam N.H."/>
            <person name="Zhou S."/>
            <person name="Allen A.E."/>
            <person name="Apt K.E."/>
            <person name="Bechner M."/>
            <person name="Brzezinski M.A."/>
            <person name="Chaal B.K."/>
            <person name="Chiovitti A."/>
            <person name="Davis A.K."/>
            <person name="Demarest M.S."/>
            <person name="Detter J.C."/>
            <person name="Glavina T."/>
            <person name="Goodstein D."/>
            <person name="Hadi M.Z."/>
            <person name="Hellsten U."/>
            <person name="Hildebrand M."/>
            <person name="Jenkins B.D."/>
            <person name="Jurka J."/>
            <person name="Kapitonov V.V."/>
            <person name="Kroger N."/>
            <person name="Lau W.W."/>
            <person name="Lane T.W."/>
            <person name="Larimer F.W."/>
            <person name="Lippmeier J.C."/>
            <person name="Lucas S."/>
            <person name="Medina M."/>
            <person name="Montsant A."/>
            <person name="Obornik M."/>
            <person name="Parker M.S."/>
            <person name="Palenik B."/>
            <person name="Pazour G.J."/>
            <person name="Richardson P.M."/>
            <person name="Rynearson T.A."/>
            <person name="Saito M.A."/>
            <person name="Schwartz D.C."/>
            <person name="Thamatrakoln K."/>
            <person name="Valentin K."/>
            <person name="Vardi A."/>
            <person name="Wilkerson F.P."/>
            <person name="Rokhsar D.S."/>
        </authorList>
    </citation>
    <scope>NUCLEOTIDE SEQUENCE [LARGE SCALE GENOMIC DNA]</scope>
    <source>
        <strain evidence="2 3">CCMP1335</strain>
    </source>
</reference>
<dbReference type="HOGENOM" id="CLU_1055523_0_0_1"/>
<evidence type="ECO:0000256" key="1">
    <source>
        <dbReference type="SAM" id="Phobius"/>
    </source>
</evidence>
<evidence type="ECO:0000313" key="2">
    <source>
        <dbReference type="EMBL" id="EED91208.1"/>
    </source>
</evidence>
<feature type="transmembrane region" description="Helical" evidence="1">
    <location>
        <begin position="167"/>
        <end position="188"/>
    </location>
</feature>
<dbReference type="eggNOG" id="ENOG502SN7P">
    <property type="taxonomic scope" value="Eukaryota"/>
</dbReference>
<keyword evidence="3" id="KW-1185">Reference proteome</keyword>
<dbReference type="RefSeq" id="XP_002291101.1">
    <property type="nucleotide sequence ID" value="XM_002291065.1"/>
</dbReference>
<evidence type="ECO:0000313" key="3">
    <source>
        <dbReference type="Proteomes" id="UP000001449"/>
    </source>
</evidence>
<dbReference type="Proteomes" id="UP000001449">
    <property type="component" value="Chromosome 6"/>
</dbReference>
<keyword evidence="1" id="KW-0812">Transmembrane</keyword>
<feature type="transmembrane region" description="Helical" evidence="1">
    <location>
        <begin position="74"/>
        <end position="93"/>
    </location>
</feature>
<evidence type="ECO:0008006" key="4">
    <source>
        <dbReference type="Google" id="ProtNLM"/>
    </source>
</evidence>
<dbReference type="PaxDb" id="35128-Thaps6252"/>